<accession>A0A9P1II38</accession>
<evidence type="ECO:0000313" key="2">
    <source>
        <dbReference type="EMBL" id="CAI5443577.1"/>
    </source>
</evidence>
<dbReference type="PANTHER" id="PTHR47753">
    <property type="entry name" value="C-TYPE LECTIN-RELATED"/>
    <property type="match status" value="1"/>
</dbReference>
<protein>
    <recommendedName>
        <fullName evidence="4">C-type lectin domain-containing protein</fullName>
    </recommendedName>
</protein>
<organism evidence="2 3">
    <name type="scientific">Caenorhabditis angaria</name>
    <dbReference type="NCBI Taxonomy" id="860376"/>
    <lineage>
        <taxon>Eukaryota</taxon>
        <taxon>Metazoa</taxon>
        <taxon>Ecdysozoa</taxon>
        <taxon>Nematoda</taxon>
        <taxon>Chromadorea</taxon>
        <taxon>Rhabditida</taxon>
        <taxon>Rhabditina</taxon>
        <taxon>Rhabditomorpha</taxon>
        <taxon>Rhabditoidea</taxon>
        <taxon>Rhabditidae</taxon>
        <taxon>Peloderinae</taxon>
        <taxon>Caenorhabditis</taxon>
    </lineage>
</organism>
<dbReference type="AlphaFoldDB" id="A0A9P1II38"/>
<name>A0A9P1II38_9PELO</name>
<comment type="caution">
    <text evidence="2">The sequence shown here is derived from an EMBL/GenBank/DDBJ whole genome shotgun (WGS) entry which is preliminary data.</text>
</comment>
<proteinExistence type="predicted"/>
<evidence type="ECO:0008006" key="4">
    <source>
        <dbReference type="Google" id="ProtNLM"/>
    </source>
</evidence>
<dbReference type="Gene3D" id="3.10.100.10">
    <property type="entry name" value="Mannose-Binding Protein A, subunit A"/>
    <property type="match status" value="1"/>
</dbReference>
<dbReference type="PANTHER" id="PTHR47753:SF4">
    <property type="entry name" value="C-TYPE LECTIN DOMAIN-CONTAINING PROTEIN"/>
    <property type="match status" value="1"/>
</dbReference>
<feature type="signal peptide" evidence="1">
    <location>
        <begin position="1"/>
        <end position="16"/>
    </location>
</feature>
<sequence length="580" mass="66096">MKLLILLCVGFGVGLAAEMKIVDKSFADFCSYAGGQLVYHNPINGILTQGEECKEANFAGIYASSDAEAELSCKSLGPFHLTKSGRNTQGFIQCDFENLFICRPAYTQIRGKCYKMFHHAKTYQEGEKMCRDSAGNSREHSLYFHTDDKLGDWIQHFFEDLTTVWARVAPEGQRFIEAALDTGPNYAVSYLTSEFFNVRYGSLIKIGDDDLAMVICEYVPEDTYMSLSAKIKIWQPFIHPAVISGQFVAWRTFNHPMPDFMIHGSIFKDHQNQCKASLSALADPSNAKLFDPTKIQMKVLAGRMKENMLFLAPFRVCVNRYWWCSASSAWKEPNTNMTNCGTKKTQWFYGGDYDISKCRLCETNASPKEFALAVYLLVRGESDDDTNYMFQQTRRKAAPFLCDFMFRGVPTMGSCPQGFWTFERTDGTRACHIRIEQSVNREQAREICAKRGAYLGGWNDHDEMMKIKNSGTGWLGLKKRQECRHANGAEGTNCHISRIFYDDDKMTTENGMTFLKQDGLLWNQPEGSAEYCTTIHNDNVHAGNWIHDWGCQYSFPVHCTKLAEWTYPPLKYTYDANLKP</sequence>
<feature type="chain" id="PRO_5040327301" description="C-type lectin domain-containing protein" evidence="1">
    <location>
        <begin position="17"/>
        <end position="580"/>
    </location>
</feature>
<dbReference type="Proteomes" id="UP001152747">
    <property type="component" value="Unassembled WGS sequence"/>
</dbReference>
<evidence type="ECO:0000256" key="1">
    <source>
        <dbReference type="SAM" id="SignalP"/>
    </source>
</evidence>
<dbReference type="InterPro" id="IPR016187">
    <property type="entry name" value="CTDL_fold"/>
</dbReference>
<dbReference type="EMBL" id="CANHGI010000002">
    <property type="protein sequence ID" value="CAI5443577.1"/>
    <property type="molecule type" value="Genomic_DNA"/>
</dbReference>
<dbReference type="SUPFAM" id="SSF56436">
    <property type="entry name" value="C-type lectin-like"/>
    <property type="match status" value="2"/>
</dbReference>
<gene>
    <name evidence="2" type="ORF">CAMP_LOCUS6214</name>
</gene>
<keyword evidence="1" id="KW-0732">Signal</keyword>
<keyword evidence="3" id="KW-1185">Reference proteome</keyword>
<evidence type="ECO:0000313" key="3">
    <source>
        <dbReference type="Proteomes" id="UP001152747"/>
    </source>
</evidence>
<dbReference type="InterPro" id="IPR016186">
    <property type="entry name" value="C-type_lectin-like/link_sf"/>
</dbReference>
<reference evidence="2" key="1">
    <citation type="submission" date="2022-11" db="EMBL/GenBank/DDBJ databases">
        <authorList>
            <person name="Kikuchi T."/>
        </authorList>
    </citation>
    <scope>NUCLEOTIDE SEQUENCE</scope>
    <source>
        <strain evidence="2">PS1010</strain>
    </source>
</reference>